<reference evidence="5 6" key="1">
    <citation type="submission" date="2018-12" db="EMBL/GenBank/DDBJ databases">
        <authorList>
            <consortium name="Pathogen Informatics"/>
        </authorList>
    </citation>
    <scope>NUCLEOTIDE SEQUENCE [LARGE SCALE GENOMIC DNA]</scope>
    <source>
        <strain evidence="5 6">NCTC10437</strain>
    </source>
</reference>
<evidence type="ECO:0000259" key="4">
    <source>
        <dbReference type="PROSITE" id="PS50932"/>
    </source>
</evidence>
<gene>
    <name evidence="5" type="primary">purR_1</name>
    <name evidence="5" type="ORF">NCTC10437_01641</name>
</gene>
<dbReference type="SUPFAM" id="SSF53822">
    <property type="entry name" value="Periplasmic binding protein-like I"/>
    <property type="match status" value="1"/>
</dbReference>
<dbReference type="SUPFAM" id="SSF47413">
    <property type="entry name" value="lambda repressor-like DNA-binding domains"/>
    <property type="match status" value="1"/>
</dbReference>
<dbReference type="Pfam" id="PF00356">
    <property type="entry name" value="LacI"/>
    <property type="match status" value="1"/>
</dbReference>
<dbReference type="OrthoDB" id="37081at2"/>
<feature type="domain" description="HTH lacI-type" evidence="4">
    <location>
        <begin position="3"/>
        <end position="57"/>
    </location>
</feature>
<evidence type="ECO:0000256" key="2">
    <source>
        <dbReference type="ARBA" id="ARBA00023125"/>
    </source>
</evidence>
<dbReference type="InterPro" id="IPR028082">
    <property type="entry name" value="Peripla_BP_I"/>
</dbReference>
<dbReference type="Pfam" id="PF13377">
    <property type="entry name" value="Peripla_BP_3"/>
    <property type="match status" value="1"/>
</dbReference>
<keyword evidence="6" id="KW-1185">Reference proteome</keyword>
<keyword evidence="2" id="KW-0238">DNA-binding</keyword>
<protein>
    <submittedName>
        <fullName evidence="5">Transcriptional regulator LacI family</fullName>
        <ecNumber evidence="5">5.1.1.1</ecNumber>
    </submittedName>
</protein>
<dbReference type="EC" id="5.1.1.1" evidence="5"/>
<evidence type="ECO:0000313" key="6">
    <source>
        <dbReference type="Proteomes" id="UP000279306"/>
    </source>
</evidence>
<dbReference type="KEGG" id="mauu:NCTC10437_01641"/>
<keyword evidence="5" id="KW-0413">Isomerase</keyword>
<keyword evidence="3" id="KW-0804">Transcription</keyword>
<dbReference type="PANTHER" id="PTHR30146">
    <property type="entry name" value="LACI-RELATED TRANSCRIPTIONAL REPRESSOR"/>
    <property type="match status" value="1"/>
</dbReference>
<dbReference type="InterPro" id="IPR046335">
    <property type="entry name" value="LacI/GalR-like_sensor"/>
</dbReference>
<name>A0A448IK51_MYCAU</name>
<dbReference type="Proteomes" id="UP000279306">
    <property type="component" value="Chromosome"/>
</dbReference>
<evidence type="ECO:0000313" key="5">
    <source>
        <dbReference type="EMBL" id="VEG52806.1"/>
    </source>
</evidence>
<evidence type="ECO:0000256" key="1">
    <source>
        <dbReference type="ARBA" id="ARBA00023015"/>
    </source>
</evidence>
<dbReference type="AlphaFoldDB" id="A0A448IK51"/>
<sequence length="330" mass="34809">MAFTSHDVAKIAGVSQSTVSRALRGVPGIAPETVARVQEVARSLSYVPSEAGRTLSTRQARSIGVFTAELTNPFYPALVEPVRNRLEQSGFRTILLAEPDAAGAAENLPHGVVDGAIIATAHLGSPLPASLRARGIPFVLVNRSVDGVECDRSTVDNIAGGRLAAEFLADLGHREVGVVFGPGDTSTGRDREHGFRLGMSERGVPIPPERVRHGQFSYETGYSAASVLLGQAASPTALFCGNDVIALGALNAARAKGRDVGRDLTIVGFDDIAMASWEIVDLTTVHYDLTAMAQTAADLMVARIAEPASPFRDVTLTPEIVTRGSHHRVG</sequence>
<dbReference type="GO" id="GO:0000976">
    <property type="term" value="F:transcription cis-regulatory region binding"/>
    <property type="evidence" value="ECO:0007669"/>
    <property type="project" value="TreeGrafter"/>
</dbReference>
<dbReference type="InterPro" id="IPR000843">
    <property type="entry name" value="HTH_LacI"/>
</dbReference>
<organism evidence="5 6">
    <name type="scientific">Mycolicibacterium aurum</name>
    <name type="common">Mycobacterium aurum</name>
    <dbReference type="NCBI Taxonomy" id="1791"/>
    <lineage>
        <taxon>Bacteria</taxon>
        <taxon>Bacillati</taxon>
        <taxon>Actinomycetota</taxon>
        <taxon>Actinomycetes</taxon>
        <taxon>Mycobacteriales</taxon>
        <taxon>Mycobacteriaceae</taxon>
        <taxon>Mycolicibacterium</taxon>
    </lineage>
</organism>
<evidence type="ECO:0000256" key="3">
    <source>
        <dbReference type="ARBA" id="ARBA00023163"/>
    </source>
</evidence>
<dbReference type="RefSeq" id="WP_048635531.1">
    <property type="nucleotide sequence ID" value="NZ_CVQQ01000036.1"/>
</dbReference>
<dbReference type="Gene3D" id="1.10.260.40">
    <property type="entry name" value="lambda repressor-like DNA-binding domains"/>
    <property type="match status" value="1"/>
</dbReference>
<dbReference type="SMART" id="SM00354">
    <property type="entry name" value="HTH_LACI"/>
    <property type="match status" value="1"/>
</dbReference>
<keyword evidence="1" id="KW-0805">Transcription regulation</keyword>
<dbReference type="PANTHER" id="PTHR30146:SF109">
    <property type="entry name" value="HTH-TYPE TRANSCRIPTIONAL REGULATOR GALS"/>
    <property type="match status" value="1"/>
</dbReference>
<dbReference type="EMBL" id="LR134356">
    <property type="protein sequence ID" value="VEG52806.1"/>
    <property type="molecule type" value="Genomic_DNA"/>
</dbReference>
<dbReference type="Gene3D" id="3.40.50.2300">
    <property type="match status" value="2"/>
</dbReference>
<dbReference type="InterPro" id="IPR010982">
    <property type="entry name" value="Lambda_DNA-bd_dom_sf"/>
</dbReference>
<dbReference type="PROSITE" id="PS50932">
    <property type="entry name" value="HTH_LACI_2"/>
    <property type="match status" value="1"/>
</dbReference>
<accession>A0A448IK51</accession>
<proteinExistence type="predicted"/>
<dbReference type="CDD" id="cd01392">
    <property type="entry name" value="HTH_LacI"/>
    <property type="match status" value="1"/>
</dbReference>
<dbReference type="GO" id="GO:0008784">
    <property type="term" value="F:alanine racemase activity"/>
    <property type="evidence" value="ECO:0007669"/>
    <property type="project" value="UniProtKB-EC"/>
</dbReference>
<dbReference type="STRING" id="1791.GCA_001049355_05709"/>
<dbReference type="GO" id="GO:0003700">
    <property type="term" value="F:DNA-binding transcription factor activity"/>
    <property type="evidence" value="ECO:0007669"/>
    <property type="project" value="TreeGrafter"/>
</dbReference>
<dbReference type="CDD" id="cd06278">
    <property type="entry name" value="PBP1_LacI-like"/>
    <property type="match status" value="1"/>
</dbReference>